<keyword evidence="2" id="KW-0732">Signal</keyword>
<organism evidence="3 4">
    <name type="scientific">Novosphingobium indicum</name>
    <dbReference type="NCBI Taxonomy" id="462949"/>
    <lineage>
        <taxon>Bacteria</taxon>
        <taxon>Pseudomonadati</taxon>
        <taxon>Pseudomonadota</taxon>
        <taxon>Alphaproteobacteria</taxon>
        <taxon>Sphingomonadales</taxon>
        <taxon>Sphingomonadaceae</taxon>
        <taxon>Novosphingobium</taxon>
    </lineage>
</organism>
<evidence type="ECO:0000256" key="2">
    <source>
        <dbReference type="SAM" id="SignalP"/>
    </source>
</evidence>
<dbReference type="SMART" id="SM00028">
    <property type="entry name" value="TPR"/>
    <property type="match status" value="2"/>
</dbReference>
<name>A0ABQ2JLM0_9SPHN</name>
<dbReference type="Proteomes" id="UP000605099">
    <property type="component" value="Unassembled WGS sequence"/>
</dbReference>
<dbReference type="EMBL" id="BMLK01000008">
    <property type="protein sequence ID" value="GGN49097.1"/>
    <property type="molecule type" value="Genomic_DNA"/>
</dbReference>
<dbReference type="Gene3D" id="1.25.40.10">
    <property type="entry name" value="Tetratricopeptide repeat domain"/>
    <property type="match status" value="1"/>
</dbReference>
<evidence type="ECO:0000313" key="3">
    <source>
        <dbReference type="EMBL" id="GGN49097.1"/>
    </source>
</evidence>
<comment type="caution">
    <text evidence="3">The sequence shown here is derived from an EMBL/GenBank/DDBJ whole genome shotgun (WGS) entry which is preliminary data.</text>
</comment>
<evidence type="ECO:0000313" key="4">
    <source>
        <dbReference type="Proteomes" id="UP000605099"/>
    </source>
</evidence>
<feature type="chain" id="PRO_5047324011" description="Diguanylate cyclase" evidence="2">
    <location>
        <begin position="22"/>
        <end position="247"/>
    </location>
</feature>
<dbReference type="SUPFAM" id="SSF48452">
    <property type="entry name" value="TPR-like"/>
    <property type="match status" value="1"/>
</dbReference>
<reference evidence="4" key="1">
    <citation type="journal article" date="2019" name="Int. J. Syst. Evol. Microbiol.">
        <title>The Global Catalogue of Microorganisms (GCM) 10K type strain sequencing project: providing services to taxonomists for standard genome sequencing and annotation.</title>
        <authorList>
            <consortium name="The Broad Institute Genomics Platform"/>
            <consortium name="The Broad Institute Genome Sequencing Center for Infectious Disease"/>
            <person name="Wu L."/>
            <person name="Ma J."/>
        </authorList>
    </citation>
    <scope>NUCLEOTIDE SEQUENCE [LARGE SCALE GENOMIC DNA]</scope>
    <source>
        <strain evidence="4">CGMCC 1.6784</strain>
    </source>
</reference>
<sequence length="247" mass="26122">MFKRSAFAGVVGLLLAGTAHAAPVADTSSSAIPETAALAMAFGHDAKPQAGLDVGAQVDKGFDLIRSGKQARAVKVFDTVIASADRYLASDPRTPLCNSDRTAPDAAADSVVLVDGALCDAHFGKGFALIDLGRGDLAEAELRKATEMAPGNAHFANEYAELFKSRRQWQESYDLFAHAWAIASKDKDGPDASLAARALRGMGYNKIEMGDLDAAENLFRQSQEYDPGSEAAKVELGYIARKKAIGS</sequence>
<keyword evidence="4" id="KW-1185">Reference proteome</keyword>
<dbReference type="InterPro" id="IPR019734">
    <property type="entry name" value="TPR_rpt"/>
</dbReference>
<dbReference type="PROSITE" id="PS50005">
    <property type="entry name" value="TPR"/>
    <property type="match status" value="1"/>
</dbReference>
<proteinExistence type="predicted"/>
<gene>
    <name evidence="3" type="ORF">GCM10011349_19350</name>
</gene>
<evidence type="ECO:0008006" key="5">
    <source>
        <dbReference type="Google" id="ProtNLM"/>
    </source>
</evidence>
<keyword evidence="1" id="KW-0802">TPR repeat</keyword>
<dbReference type="Pfam" id="PF13181">
    <property type="entry name" value="TPR_8"/>
    <property type="match status" value="2"/>
</dbReference>
<protein>
    <recommendedName>
        <fullName evidence="5">Diguanylate cyclase</fullName>
    </recommendedName>
</protein>
<evidence type="ECO:0000256" key="1">
    <source>
        <dbReference type="PROSITE-ProRule" id="PRU00339"/>
    </source>
</evidence>
<accession>A0ABQ2JLM0</accession>
<feature type="repeat" description="TPR" evidence="1">
    <location>
        <begin position="196"/>
        <end position="229"/>
    </location>
</feature>
<feature type="signal peptide" evidence="2">
    <location>
        <begin position="1"/>
        <end position="21"/>
    </location>
</feature>
<dbReference type="InterPro" id="IPR011990">
    <property type="entry name" value="TPR-like_helical_dom_sf"/>
</dbReference>
<dbReference type="RefSeq" id="WP_188819483.1">
    <property type="nucleotide sequence ID" value="NZ_BMLK01000008.1"/>
</dbReference>